<evidence type="ECO:0000259" key="2">
    <source>
        <dbReference type="PROSITE" id="PS50017"/>
    </source>
</evidence>
<reference evidence="3 4" key="1">
    <citation type="submission" date="2022-05" db="EMBL/GenBank/DDBJ databases">
        <authorList>
            <consortium name="Genoscope - CEA"/>
            <person name="William W."/>
        </authorList>
    </citation>
    <scope>NUCLEOTIDE SEQUENCE [LARGE SCALE GENOMIC DNA]</scope>
</reference>
<organism evidence="3 4">
    <name type="scientific">Porites evermanni</name>
    <dbReference type="NCBI Taxonomy" id="104178"/>
    <lineage>
        <taxon>Eukaryota</taxon>
        <taxon>Metazoa</taxon>
        <taxon>Cnidaria</taxon>
        <taxon>Anthozoa</taxon>
        <taxon>Hexacorallia</taxon>
        <taxon>Scleractinia</taxon>
        <taxon>Fungiina</taxon>
        <taxon>Poritidae</taxon>
        <taxon>Porites</taxon>
    </lineage>
</organism>
<dbReference type="InterPro" id="IPR011029">
    <property type="entry name" value="DEATH-like_dom_sf"/>
</dbReference>
<keyword evidence="4" id="KW-1185">Reference proteome</keyword>
<dbReference type="SUPFAM" id="SSF47986">
    <property type="entry name" value="DEATH domain"/>
    <property type="match status" value="1"/>
</dbReference>
<sequence>LFFVFFIEEPLRGEKKRKREKELEKEKEETSKEKRKRKKQRSLELEEEETSKEKRKRKKQKSPELEEEETPKEKRKRKKQKSPELEEEETPKEKRKRKKQRSPELEEEIKHGVVSDDDLEGLSLELGTSWSALARRLKFSRAERQGFDHSNKELADKSYLMLCRWKEKRGLSEATYKVLYEALCHKYVDRKDLAGQFCILGSSDESKKKKDSTSE</sequence>
<dbReference type="Gene3D" id="1.10.533.10">
    <property type="entry name" value="Death Domain, Fas"/>
    <property type="match status" value="1"/>
</dbReference>
<protein>
    <recommendedName>
        <fullName evidence="2">Death domain-containing protein</fullName>
    </recommendedName>
</protein>
<feature type="compositionally biased region" description="Basic and acidic residues" evidence="1">
    <location>
        <begin position="101"/>
        <end position="112"/>
    </location>
</feature>
<accession>A0ABN8PXW6</accession>
<dbReference type="InterPro" id="IPR000488">
    <property type="entry name" value="Death_dom"/>
</dbReference>
<feature type="non-terminal residue" evidence="3">
    <location>
        <position position="1"/>
    </location>
</feature>
<feature type="region of interest" description="Disordered" evidence="1">
    <location>
        <begin position="15"/>
        <end position="112"/>
    </location>
</feature>
<feature type="domain" description="Death" evidence="2">
    <location>
        <begin position="126"/>
        <end position="183"/>
    </location>
</feature>
<comment type="caution">
    <text evidence="3">The sequence shown here is derived from an EMBL/GenBank/DDBJ whole genome shotgun (WGS) entry which is preliminary data.</text>
</comment>
<dbReference type="PROSITE" id="PS50017">
    <property type="entry name" value="DEATH_DOMAIN"/>
    <property type="match status" value="1"/>
</dbReference>
<dbReference type="EMBL" id="CALNXI010001049">
    <property type="protein sequence ID" value="CAH3153162.1"/>
    <property type="molecule type" value="Genomic_DNA"/>
</dbReference>
<name>A0ABN8PXW6_9CNID</name>
<evidence type="ECO:0000256" key="1">
    <source>
        <dbReference type="SAM" id="MobiDB-lite"/>
    </source>
</evidence>
<dbReference type="Proteomes" id="UP001159427">
    <property type="component" value="Unassembled WGS sequence"/>
</dbReference>
<gene>
    <name evidence="3" type="ORF">PEVE_00000974</name>
</gene>
<dbReference type="Pfam" id="PF00531">
    <property type="entry name" value="Death"/>
    <property type="match status" value="1"/>
</dbReference>
<evidence type="ECO:0000313" key="3">
    <source>
        <dbReference type="EMBL" id="CAH3153162.1"/>
    </source>
</evidence>
<evidence type="ECO:0000313" key="4">
    <source>
        <dbReference type="Proteomes" id="UP001159427"/>
    </source>
</evidence>
<proteinExistence type="predicted"/>
<feature type="compositionally biased region" description="Basic and acidic residues" evidence="1">
    <location>
        <begin position="20"/>
        <end position="32"/>
    </location>
</feature>
<dbReference type="CDD" id="cd01670">
    <property type="entry name" value="Death"/>
    <property type="match status" value="1"/>
</dbReference>